<feature type="transmembrane region" description="Helical" evidence="7">
    <location>
        <begin position="451"/>
        <end position="471"/>
    </location>
</feature>
<evidence type="ECO:0000313" key="10">
    <source>
        <dbReference type="EMBL" id="WEK38291.1"/>
    </source>
</evidence>
<dbReference type="GO" id="GO:0032153">
    <property type="term" value="C:cell division site"/>
    <property type="evidence" value="ECO:0007669"/>
    <property type="project" value="UniProtKB-UniRule"/>
</dbReference>
<dbReference type="GO" id="GO:0005525">
    <property type="term" value="F:GTP binding"/>
    <property type="evidence" value="ECO:0007669"/>
    <property type="project" value="UniProtKB-UniRule"/>
</dbReference>
<dbReference type="Gene3D" id="3.40.50.1440">
    <property type="entry name" value="Tubulin/FtsZ, GTPase domain"/>
    <property type="match status" value="1"/>
</dbReference>
<dbReference type="GO" id="GO:0000917">
    <property type="term" value="P:division septum assembly"/>
    <property type="evidence" value="ECO:0007669"/>
    <property type="project" value="UniProtKB-KW"/>
</dbReference>
<evidence type="ECO:0000256" key="5">
    <source>
        <dbReference type="NCBIfam" id="TIGR00065"/>
    </source>
</evidence>
<evidence type="ECO:0000256" key="3">
    <source>
        <dbReference type="ARBA" id="ARBA00023134"/>
    </source>
</evidence>
<dbReference type="PROSITE" id="PS01135">
    <property type="entry name" value="FTSZ_2"/>
    <property type="match status" value="1"/>
</dbReference>
<protein>
    <recommendedName>
        <fullName evidence="4 5">Cell division protein FtsZ</fullName>
    </recommendedName>
</protein>
<feature type="domain" description="Tubulin/FtsZ 2-layer sandwich" evidence="9">
    <location>
        <begin position="207"/>
        <end position="328"/>
    </location>
</feature>
<keyword evidence="3 4" id="KW-0342">GTP-binding</keyword>
<dbReference type="Proteomes" id="UP001220610">
    <property type="component" value="Chromosome"/>
</dbReference>
<dbReference type="HAMAP" id="MF_00909">
    <property type="entry name" value="FtsZ"/>
    <property type="match status" value="1"/>
</dbReference>
<evidence type="ECO:0000256" key="4">
    <source>
        <dbReference type="HAMAP-Rule" id="MF_00909"/>
    </source>
</evidence>
<organism evidence="10 11">
    <name type="scientific">Candidatus Pseudobacter hemicellulosilyticus</name>
    <dbReference type="NCBI Taxonomy" id="3121375"/>
    <lineage>
        <taxon>Bacteria</taxon>
        <taxon>Pseudomonadati</taxon>
        <taxon>Bacteroidota</taxon>
        <taxon>Chitinophagia</taxon>
        <taxon>Chitinophagales</taxon>
        <taxon>Chitinophagaceae</taxon>
        <taxon>Pseudobacter</taxon>
    </lineage>
</organism>
<dbReference type="Pfam" id="PF12327">
    <property type="entry name" value="FtsZ_C"/>
    <property type="match status" value="1"/>
</dbReference>
<evidence type="ECO:0000256" key="1">
    <source>
        <dbReference type="ARBA" id="ARBA00009690"/>
    </source>
</evidence>
<keyword evidence="7" id="KW-1133">Transmembrane helix</keyword>
<evidence type="ECO:0000256" key="6">
    <source>
        <dbReference type="RuleBase" id="RU000631"/>
    </source>
</evidence>
<feature type="binding site" evidence="4">
    <location>
        <position position="140"/>
    </location>
    <ligand>
        <name>GTP</name>
        <dbReference type="ChEBI" id="CHEBI:37565"/>
    </ligand>
</feature>
<dbReference type="Pfam" id="PF00091">
    <property type="entry name" value="Tubulin"/>
    <property type="match status" value="1"/>
</dbReference>
<keyword evidence="4 6" id="KW-0131">Cell cycle</keyword>
<feature type="transmembrane region" description="Helical" evidence="7">
    <location>
        <begin position="389"/>
        <end position="409"/>
    </location>
</feature>
<feature type="transmembrane region" description="Helical" evidence="7">
    <location>
        <begin position="477"/>
        <end position="497"/>
    </location>
</feature>
<keyword evidence="4" id="KW-0963">Cytoplasm</keyword>
<dbReference type="InterPro" id="IPR000158">
    <property type="entry name" value="Cell_div_FtsZ"/>
</dbReference>
<dbReference type="PANTHER" id="PTHR30314:SF3">
    <property type="entry name" value="MITOCHONDRIAL DIVISION PROTEIN FSZA"/>
    <property type="match status" value="1"/>
</dbReference>
<comment type="subunit">
    <text evidence="4">Homodimer. Polymerizes to form a dynamic ring structure in a strictly GTP-dependent manner. Interacts directly with several other division proteins.</text>
</comment>
<keyword evidence="7" id="KW-0472">Membrane</keyword>
<comment type="function">
    <text evidence="4 6">Essential cell division protein that forms a contractile ring structure (Z ring) at the future cell division site. The regulation of the ring assembly controls the timing and the location of cell division. One of the functions of the FtsZ ring is to recruit other cell division proteins to the septum to produce a new cell wall between the dividing cells. Binds GTP and shows GTPase activity.</text>
</comment>
<accession>A0AAJ5WU60</accession>
<feature type="binding site" evidence="4">
    <location>
        <position position="144"/>
    </location>
    <ligand>
        <name>GTP</name>
        <dbReference type="ChEBI" id="CHEBI:37565"/>
    </ligand>
</feature>
<dbReference type="SUPFAM" id="SSF52490">
    <property type="entry name" value="Tubulin nucleotide-binding domain-like"/>
    <property type="match status" value="1"/>
</dbReference>
<comment type="similarity">
    <text evidence="1 4 6">Belongs to the FtsZ family.</text>
</comment>
<reference evidence="10" key="1">
    <citation type="submission" date="2023-03" db="EMBL/GenBank/DDBJ databases">
        <title>Andean soil-derived lignocellulolytic bacterial consortium as a source of novel taxa and putative plastic-active enzymes.</title>
        <authorList>
            <person name="Diaz-Garcia L."/>
            <person name="Chuvochina M."/>
            <person name="Feuerriegel G."/>
            <person name="Bunk B."/>
            <person name="Sproer C."/>
            <person name="Streit W.R."/>
            <person name="Rodriguez L.M."/>
            <person name="Overmann J."/>
            <person name="Jimenez D.J."/>
        </authorList>
    </citation>
    <scope>NUCLEOTIDE SEQUENCE</scope>
    <source>
        <strain evidence="10">MAG 7</strain>
    </source>
</reference>
<evidence type="ECO:0000256" key="7">
    <source>
        <dbReference type="SAM" id="Phobius"/>
    </source>
</evidence>
<evidence type="ECO:0000259" key="9">
    <source>
        <dbReference type="SMART" id="SM00865"/>
    </source>
</evidence>
<dbReference type="InterPro" id="IPR024757">
    <property type="entry name" value="FtsZ_C"/>
</dbReference>
<keyword evidence="2 4" id="KW-0547">Nucleotide-binding</keyword>
<dbReference type="GO" id="GO:0005737">
    <property type="term" value="C:cytoplasm"/>
    <property type="evidence" value="ECO:0007669"/>
    <property type="project" value="UniProtKB-SubCell"/>
</dbReference>
<dbReference type="SMART" id="SM00864">
    <property type="entry name" value="Tubulin"/>
    <property type="match status" value="1"/>
</dbReference>
<dbReference type="InterPro" id="IPR018316">
    <property type="entry name" value="Tubulin/FtsZ_2-layer-sand-dom"/>
</dbReference>
<gene>
    <name evidence="4 10" type="primary">ftsZ</name>
    <name evidence="10" type="ORF">P0Y53_12360</name>
</gene>
<dbReference type="InterPro" id="IPR036525">
    <property type="entry name" value="Tubulin/FtsZ_GTPase_sf"/>
</dbReference>
<keyword evidence="7" id="KW-0812">Transmembrane</keyword>
<dbReference type="EMBL" id="CP119311">
    <property type="protein sequence ID" value="WEK38291.1"/>
    <property type="molecule type" value="Genomic_DNA"/>
</dbReference>
<name>A0AAJ5WU60_9BACT</name>
<dbReference type="CDD" id="cd02201">
    <property type="entry name" value="FtsZ_type1"/>
    <property type="match status" value="1"/>
</dbReference>
<dbReference type="PANTHER" id="PTHR30314">
    <property type="entry name" value="CELL DIVISION PROTEIN FTSZ-RELATED"/>
    <property type="match status" value="1"/>
</dbReference>
<evidence type="ECO:0000256" key="2">
    <source>
        <dbReference type="ARBA" id="ARBA00022741"/>
    </source>
</evidence>
<evidence type="ECO:0000313" key="11">
    <source>
        <dbReference type="Proteomes" id="UP001220610"/>
    </source>
</evidence>
<feature type="binding site" evidence="4">
    <location>
        <begin position="109"/>
        <end position="111"/>
    </location>
    <ligand>
        <name>GTP</name>
        <dbReference type="ChEBI" id="CHEBI:37565"/>
    </ligand>
</feature>
<dbReference type="SUPFAM" id="SSF55307">
    <property type="entry name" value="Tubulin C-terminal domain-like"/>
    <property type="match status" value="1"/>
</dbReference>
<dbReference type="InterPro" id="IPR020805">
    <property type="entry name" value="Cell_div_FtsZ_CS"/>
</dbReference>
<dbReference type="GO" id="GO:0051258">
    <property type="term" value="P:protein polymerization"/>
    <property type="evidence" value="ECO:0007669"/>
    <property type="project" value="UniProtKB-UniRule"/>
</dbReference>
<keyword evidence="4 6" id="KW-0132">Cell division</keyword>
<proteinExistence type="inferred from homology"/>
<sequence>MIEEAIKRTETSPVKVIGIGGGGSNAVARLFNQQPEGVDFCICNTDSDSLQGNPVVNKIQLGPKLTEGLGSGCKPHVGRDACLESLDAVKHFLSDGTRLVLLTTGLGGGTGTGATPVISNLCKEMGIITICIVTIPAVFEGKKRVKQAKEAVLKLKKSVDTLVVIELDKLRKKKDNTSYKDLFVHADEILLVAVKCLTDIINSTGQINVDFTDLLTVVKNGGHGIMGYGMAAGDYRAVKAIQASIDQLFLTNLHLREAKNVLININSAAGNAEFTMDEVEIISQYLFGLLGEGADVIMGLGYDDTLGNHLKVSIIITGILDPNQDPIEESTELPNKEIAPDKRDETTALRLKLKLPAGMPKRVTQAILMPAFILTMQTLFKFLFNVQNIGFGISLASVSLAQLFPYLFYDNLILLKVYRLHTVFEEEESRLITKHYFSIAKEAKEIARIKSWTLILFIVVLAMFLITLGLAYRPEYYSIHTLTGIFCVLMSILYLILV</sequence>
<dbReference type="GO" id="GO:0003924">
    <property type="term" value="F:GTPase activity"/>
    <property type="evidence" value="ECO:0007669"/>
    <property type="project" value="UniProtKB-UniRule"/>
</dbReference>
<keyword evidence="4 6" id="KW-0717">Septation</keyword>
<evidence type="ECO:0000259" key="8">
    <source>
        <dbReference type="SMART" id="SM00864"/>
    </source>
</evidence>
<feature type="binding site" evidence="4">
    <location>
        <position position="187"/>
    </location>
    <ligand>
        <name>GTP</name>
        <dbReference type="ChEBI" id="CHEBI:37565"/>
    </ligand>
</feature>
<dbReference type="SMART" id="SM00865">
    <property type="entry name" value="Tubulin_C"/>
    <property type="match status" value="1"/>
</dbReference>
<dbReference type="PRINTS" id="PR00423">
    <property type="entry name" value="CELLDVISFTSZ"/>
</dbReference>
<dbReference type="InterPro" id="IPR045061">
    <property type="entry name" value="FtsZ/CetZ"/>
</dbReference>
<feature type="domain" description="Tubulin/FtsZ GTPase" evidence="8">
    <location>
        <begin position="13"/>
        <end position="205"/>
    </location>
</feature>
<comment type="subcellular location">
    <subcellularLocation>
        <location evidence="4">Cytoplasm</location>
    </subcellularLocation>
    <text evidence="4">Assembles at midcell at the inner surface of the cytoplasmic membrane.</text>
</comment>
<feature type="binding site" evidence="4">
    <location>
        <begin position="21"/>
        <end position="25"/>
    </location>
    <ligand>
        <name>GTP</name>
        <dbReference type="ChEBI" id="CHEBI:37565"/>
    </ligand>
</feature>
<dbReference type="InterPro" id="IPR008280">
    <property type="entry name" value="Tub_FtsZ_C"/>
</dbReference>
<dbReference type="AlphaFoldDB" id="A0AAJ5WU60"/>
<dbReference type="NCBIfam" id="TIGR00065">
    <property type="entry name" value="ftsZ"/>
    <property type="match status" value="1"/>
</dbReference>
<dbReference type="InterPro" id="IPR003008">
    <property type="entry name" value="Tubulin_FtsZ_GTPase"/>
</dbReference>
<dbReference type="GO" id="GO:0043093">
    <property type="term" value="P:FtsZ-dependent cytokinesis"/>
    <property type="evidence" value="ECO:0007669"/>
    <property type="project" value="UniProtKB-UniRule"/>
</dbReference>